<dbReference type="PANTHER" id="PTHR33050">
    <property type="entry name" value="REVERSE TRANSCRIPTASE DOMAIN-CONTAINING PROTEIN"/>
    <property type="match status" value="1"/>
</dbReference>
<dbReference type="OrthoDB" id="6759919at2759"/>
<feature type="non-terminal residue" evidence="2">
    <location>
        <position position="1"/>
    </location>
</feature>
<feature type="region of interest" description="Disordered" evidence="1">
    <location>
        <begin position="348"/>
        <end position="375"/>
    </location>
</feature>
<dbReference type="AlphaFoldDB" id="A0A6S7LNX4"/>
<evidence type="ECO:0000313" key="2">
    <source>
        <dbReference type="EMBL" id="CAB4039512.1"/>
    </source>
</evidence>
<dbReference type="Proteomes" id="UP001152795">
    <property type="component" value="Unassembled WGS sequence"/>
</dbReference>
<evidence type="ECO:0000313" key="3">
    <source>
        <dbReference type="Proteomes" id="UP001152795"/>
    </source>
</evidence>
<comment type="caution">
    <text evidence="2">The sequence shown here is derived from an EMBL/GenBank/DDBJ whole genome shotgun (WGS) entry which is preliminary data.</text>
</comment>
<name>A0A6S7LNX4_PARCT</name>
<dbReference type="InterPro" id="IPR052055">
    <property type="entry name" value="Hepadnavirus_pol/RT"/>
</dbReference>
<proteinExistence type="predicted"/>
<feature type="compositionally biased region" description="Low complexity" evidence="1">
    <location>
        <begin position="363"/>
        <end position="375"/>
    </location>
</feature>
<dbReference type="Gene3D" id="3.30.70.270">
    <property type="match status" value="1"/>
</dbReference>
<protein>
    <submittedName>
        <fullName evidence="2">Uncharacterized protein</fullName>
    </submittedName>
</protein>
<keyword evidence="3" id="KW-1185">Reference proteome</keyword>
<dbReference type="EMBL" id="CACRXK020025495">
    <property type="protein sequence ID" value="CAB4039512.1"/>
    <property type="molecule type" value="Genomic_DNA"/>
</dbReference>
<dbReference type="SUPFAM" id="SSF56672">
    <property type="entry name" value="DNA/RNA polymerases"/>
    <property type="match status" value="1"/>
</dbReference>
<organism evidence="2 3">
    <name type="scientific">Paramuricea clavata</name>
    <name type="common">Red gorgonian</name>
    <name type="synonym">Violescent sea-whip</name>
    <dbReference type="NCBI Taxonomy" id="317549"/>
    <lineage>
        <taxon>Eukaryota</taxon>
        <taxon>Metazoa</taxon>
        <taxon>Cnidaria</taxon>
        <taxon>Anthozoa</taxon>
        <taxon>Octocorallia</taxon>
        <taxon>Malacalcyonacea</taxon>
        <taxon>Plexauridae</taxon>
        <taxon>Paramuricea</taxon>
    </lineage>
</organism>
<feature type="region of interest" description="Disordered" evidence="1">
    <location>
        <begin position="1"/>
        <end position="23"/>
    </location>
</feature>
<dbReference type="SUPFAM" id="SSF47823">
    <property type="entry name" value="lambda integrase-like, N-terminal domain"/>
    <property type="match status" value="1"/>
</dbReference>
<accession>A0A6S7LNX4</accession>
<gene>
    <name evidence="2" type="ORF">PACLA_8A030983</name>
</gene>
<dbReference type="Gene3D" id="1.10.150.130">
    <property type="match status" value="1"/>
</dbReference>
<dbReference type="PANTHER" id="PTHR33050:SF7">
    <property type="entry name" value="RIBONUCLEASE H"/>
    <property type="match status" value="1"/>
</dbReference>
<dbReference type="InterPro" id="IPR010998">
    <property type="entry name" value="Integrase_recombinase_N"/>
</dbReference>
<dbReference type="Gene3D" id="3.10.10.10">
    <property type="entry name" value="HIV Type 1 Reverse Transcriptase, subunit A, domain 1"/>
    <property type="match status" value="1"/>
</dbReference>
<dbReference type="InterPro" id="IPR043128">
    <property type="entry name" value="Rev_trsase/Diguanyl_cyclase"/>
</dbReference>
<evidence type="ECO:0000256" key="1">
    <source>
        <dbReference type="SAM" id="MobiDB-lite"/>
    </source>
</evidence>
<feature type="compositionally biased region" description="Polar residues" evidence="1">
    <location>
        <begin position="348"/>
        <end position="362"/>
    </location>
</feature>
<feature type="non-terminal residue" evidence="2">
    <location>
        <position position="581"/>
    </location>
</feature>
<dbReference type="InterPro" id="IPR043502">
    <property type="entry name" value="DNA/RNA_pol_sf"/>
</dbReference>
<sequence length="581" mass="65448">GRPGSWADPDKHQDISQQRNLESPTQVSNDAIATLIANQPPFKAGGLKDCVHAWTAITSDPFILDAVTHCHLEFDSLPESNVSNTRPYFTFNETEQTVIDGEIEKFLQKGIIRHSVPESGEVLSPIFITPKKDGTSRVIFNLKALNQFVSYHHFKMDTLDTAIRLMRPGCFMTSIDLKDAYYSIPIALEHQNYLKFIWRDKLYCFTCLPMEGSHAECLQATLNAVKLIINLGFKVHPDISVTLPSQCIEFLGFLLNSVTMTVTLTPDKQAKLIRLCQTFLRPNTLFTIRQVVSLIGSLVSSFPGVEFGPLHYRHIEMCAEDHSGQGNWNSCASTMDYPTNFYGSSQSVGRCSTDSQSNSPEPGSSHVGQSSSTSGSTEVYGMQVIRRSLCESAIPTDIINTIMHSWRDSTHKQYGNYINKWLQFCVQGSYDPLHPTIKCVLMFLHSLYNKGISYSSLNTARSAISNLCFTSDMDSHHVPIGKHFLICRYLKGVFNEMKPVPKYHSTWPVYLVLDYLSTLWPLEKLSLKELTLNLVTLIALTTGQRCQTLTFLDISTDYMSKTDDPYRFALTEHVKQDRPGK</sequence>
<reference evidence="2" key="1">
    <citation type="submission" date="2020-04" db="EMBL/GenBank/DDBJ databases">
        <authorList>
            <person name="Alioto T."/>
            <person name="Alioto T."/>
            <person name="Gomez Garrido J."/>
        </authorList>
    </citation>
    <scope>NUCLEOTIDE SEQUENCE</scope>
    <source>
        <strain evidence="2">A484AB</strain>
    </source>
</reference>